<reference evidence="12 13" key="1">
    <citation type="submission" date="2021-02" db="EMBL/GenBank/DDBJ databases">
        <title>De Novo genome assembly of isolated myxobacteria.</title>
        <authorList>
            <person name="Stevens D.C."/>
        </authorList>
    </citation>
    <scope>NUCLEOTIDE SEQUENCE [LARGE SCALE GENOMIC DNA]</scope>
    <source>
        <strain evidence="12 13">SCHIC003</strain>
    </source>
</reference>
<evidence type="ECO:0000256" key="11">
    <source>
        <dbReference type="SAM" id="SignalP"/>
    </source>
</evidence>
<protein>
    <recommendedName>
        <fullName evidence="9 10">D-alanyl-D-alanine dipeptidase</fullName>
        <shortName evidence="9 10">D-Ala-D-Ala dipeptidase</shortName>
        <ecNumber evidence="9 10">3.4.13.22</ecNumber>
    </recommendedName>
</protein>
<proteinExistence type="inferred from homology"/>
<dbReference type="RefSeq" id="WP_206714686.1">
    <property type="nucleotide sequence ID" value="NZ_CP071091.1"/>
</dbReference>
<evidence type="ECO:0000256" key="5">
    <source>
        <dbReference type="ARBA" id="ARBA00022833"/>
    </source>
</evidence>
<feature type="signal peptide" evidence="11">
    <location>
        <begin position="1"/>
        <end position="20"/>
    </location>
</feature>
<accession>A0ABX7N2N4</accession>
<comment type="function">
    <text evidence="9 10">Catalyzes hydrolysis of the D-alanyl-D-alanine dipeptide.</text>
</comment>
<feature type="site" description="Transition state stabilizer" evidence="9">
    <location>
        <position position="107"/>
    </location>
</feature>
<comment type="catalytic activity">
    <reaction evidence="1 9 10">
        <text>D-alanyl-D-alanine + H2O = 2 D-alanine</text>
        <dbReference type="Rhea" id="RHEA:20661"/>
        <dbReference type="ChEBI" id="CHEBI:15377"/>
        <dbReference type="ChEBI" id="CHEBI:57416"/>
        <dbReference type="ChEBI" id="CHEBI:57822"/>
        <dbReference type="EC" id="3.4.13.22"/>
    </reaction>
</comment>
<dbReference type="GO" id="GO:0160237">
    <property type="term" value="F:D-Ala-D-Ala dipeptidase activity"/>
    <property type="evidence" value="ECO:0007669"/>
    <property type="project" value="UniProtKB-EC"/>
</dbReference>
<evidence type="ECO:0000256" key="1">
    <source>
        <dbReference type="ARBA" id="ARBA00001362"/>
    </source>
</evidence>
<comment type="similarity">
    <text evidence="9 10">Belongs to the peptidase M15D family.</text>
</comment>
<keyword evidence="8 10" id="KW-0961">Cell wall biogenesis/degradation</keyword>
<dbReference type="EC" id="3.4.13.22" evidence="9 10"/>
<organism evidence="12 13">
    <name type="scientific">Myxococcus landrumensis</name>
    <dbReference type="NCBI Taxonomy" id="2813577"/>
    <lineage>
        <taxon>Bacteria</taxon>
        <taxon>Pseudomonadati</taxon>
        <taxon>Myxococcota</taxon>
        <taxon>Myxococcia</taxon>
        <taxon>Myxococcales</taxon>
        <taxon>Cystobacterineae</taxon>
        <taxon>Myxococcaceae</taxon>
        <taxon>Myxococcus</taxon>
    </lineage>
</organism>
<evidence type="ECO:0000256" key="7">
    <source>
        <dbReference type="ARBA" id="ARBA00023049"/>
    </source>
</evidence>
<feature type="active site" description="Proton donor/acceptor" evidence="9">
    <location>
        <position position="198"/>
    </location>
</feature>
<feature type="chain" id="PRO_5047191764" description="D-alanyl-D-alanine dipeptidase" evidence="11">
    <location>
        <begin position="21"/>
        <end position="223"/>
    </location>
</feature>
<feature type="binding site" evidence="9">
    <location>
        <position position="201"/>
    </location>
    <ligand>
        <name>Zn(2+)</name>
        <dbReference type="ChEBI" id="CHEBI:29105"/>
        <note>catalytic</note>
    </ligand>
</feature>
<dbReference type="InterPro" id="IPR000755">
    <property type="entry name" value="A_A_dipeptidase"/>
</dbReference>
<dbReference type="HAMAP" id="MF_01924">
    <property type="entry name" value="A_A_dipeptidase"/>
    <property type="match status" value="1"/>
</dbReference>
<dbReference type="InterPro" id="IPR009045">
    <property type="entry name" value="Zn_M74/Hedgehog-like"/>
</dbReference>
<keyword evidence="4 9" id="KW-0378">Hydrolase</keyword>
<keyword evidence="5 9" id="KW-0862">Zinc</keyword>
<dbReference type="CDD" id="cd14840">
    <property type="entry name" value="D-Ala-D-Ala_dipeptidase_Aad"/>
    <property type="match status" value="1"/>
</dbReference>
<keyword evidence="13" id="KW-1185">Reference proteome</keyword>
<evidence type="ECO:0000256" key="9">
    <source>
        <dbReference type="HAMAP-Rule" id="MF_01924"/>
    </source>
</evidence>
<feature type="binding site" evidence="9">
    <location>
        <position position="141"/>
    </location>
    <ligand>
        <name>Zn(2+)</name>
        <dbReference type="ChEBI" id="CHEBI:29105"/>
        <note>catalytic</note>
    </ligand>
</feature>
<keyword evidence="2 9" id="KW-0645">Protease</keyword>
<evidence type="ECO:0000256" key="2">
    <source>
        <dbReference type="ARBA" id="ARBA00022670"/>
    </source>
</evidence>
<dbReference type="Gene3D" id="3.30.1380.10">
    <property type="match status" value="1"/>
</dbReference>
<dbReference type="NCBIfam" id="NF007557">
    <property type="entry name" value="PRK10178.1"/>
    <property type="match status" value="1"/>
</dbReference>
<gene>
    <name evidence="12" type="primary">ddpX</name>
    <name evidence="12" type="ORF">JY572_32230</name>
</gene>
<keyword evidence="7 9" id="KW-0482">Metalloprotease</keyword>
<keyword evidence="6 9" id="KW-0224">Dipeptidase</keyword>
<evidence type="ECO:0000256" key="8">
    <source>
        <dbReference type="ARBA" id="ARBA00023316"/>
    </source>
</evidence>
<dbReference type="EMBL" id="CP071091">
    <property type="protein sequence ID" value="QSQ12980.1"/>
    <property type="molecule type" value="Genomic_DNA"/>
</dbReference>
<keyword evidence="3 9" id="KW-0479">Metal-binding</keyword>
<evidence type="ECO:0000256" key="3">
    <source>
        <dbReference type="ARBA" id="ARBA00022723"/>
    </source>
</evidence>
<dbReference type="PANTHER" id="PTHR43126:SF1">
    <property type="entry name" value="D-ALANYL-D-ALANINE DIPEPTIDASE"/>
    <property type="match status" value="1"/>
</dbReference>
<comment type="cofactor">
    <cofactor evidence="9">
        <name>Zn(2+)</name>
        <dbReference type="ChEBI" id="CHEBI:29105"/>
    </cofactor>
    <text evidence="9">Binds 1 zinc ion per subunit.</text>
</comment>
<dbReference type="Pfam" id="PF01427">
    <property type="entry name" value="Peptidase_M15"/>
    <property type="match status" value="1"/>
</dbReference>
<name>A0ABX7N2N4_9BACT</name>
<evidence type="ECO:0000313" key="13">
    <source>
        <dbReference type="Proteomes" id="UP000663090"/>
    </source>
</evidence>
<dbReference type="PIRSF" id="PIRSF026671">
    <property type="entry name" value="AA_dipeptidase"/>
    <property type="match status" value="1"/>
</dbReference>
<feature type="binding site" evidence="9">
    <location>
        <position position="134"/>
    </location>
    <ligand>
        <name>Zn(2+)</name>
        <dbReference type="ChEBI" id="CHEBI:29105"/>
        <note>catalytic</note>
    </ligand>
</feature>
<dbReference type="SUPFAM" id="SSF55166">
    <property type="entry name" value="Hedgehog/DD-peptidase"/>
    <property type="match status" value="1"/>
</dbReference>
<keyword evidence="11" id="KW-0732">Signal</keyword>
<evidence type="ECO:0000256" key="4">
    <source>
        <dbReference type="ARBA" id="ARBA00022801"/>
    </source>
</evidence>
<dbReference type="Proteomes" id="UP000663090">
    <property type="component" value="Chromosome"/>
</dbReference>
<evidence type="ECO:0000313" key="12">
    <source>
        <dbReference type="EMBL" id="QSQ12980.1"/>
    </source>
</evidence>
<sequence>MSARRWAWVLGLCMGTSALAEAPSPAKAKPAKARKAGDIAPLVDATSVVQDLTLDMRYATADNFLKKKVYPDSARCLLLPESASKLKAAADVLRPQGYRLKVYDCYRPRAVQWEMWKIMPVPGYVADPRKGSNHNRGGAVDLTMVTLEGKDVEMPTPFDTFTPEAHHGYAGGTEASRKHREILREAMEGAGFVPNRMEWWHYDLPDAKTRPVLDVPFASTKTP</sequence>
<evidence type="ECO:0000256" key="6">
    <source>
        <dbReference type="ARBA" id="ARBA00022997"/>
    </source>
</evidence>
<evidence type="ECO:0000256" key="10">
    <source>
        <dbReference type="PIRNR" id="PIRNR026671"/>
    </source>
</evidence>
<dbReference type="PANTHER" id="PTHR43126">
    <property type="entry name" value="D-ALANYL-D-ALANINE DIPEPTIDASE"/>
    <property type="match status" value="1"/>
</dbReference>